<dbReference type="PANTHER" id="PTHR46635:SF1">
    <property type="entry name" value="GLYCOSYL TRANSFERASE FAMILY 1 PROTEIN"/>
    <property type="match status" value="1"/>
</dbReference>
<keyword evidence="2" id="KW-1133">Transmembrane helix</keyword>
<gene>
    <name evidence="3" type="ORF">O6P43_017703</name>
</gene>
<keyword evidence="3" id="KW-0808">Transferase</keyword>
<keyword evidence="2" id="KW-0812">Transmembrane</keyword>
<dbReference type="KEGG" id="qsa:O6P43_017703"/>
<accession>A0AAD7PNW2</accession>
<feature type="region of interest" description="Disordered" evidence="1">
    <location>
        <begin position="912"/>
        <end position="935"/>
    </location>
</feature>
<comment type="caution">
    <text evidence="3">The sequence shown here is derived from an EMBL/GenBank/DDBJ whole genome shotgun (WGS) entry which is preliminary data.</text>
</comment>
<dbReference type="Proteomes" id="UP001163823">
    <property type="component" value="Chromosome 7"/>
</dbReference>
<keyword evidence="2" id="KW-0472">Membrane</keyword>
<dbReference type="GO" id="GO:0016740">
    <property type="term" value="F:transferase activity"/>
    <property type="evidence" value="ECO:0007669"/>
    <property type="project" value="UniProtKB-KW"/>
</dbReference>
<proteinExistence type="predicted"/>
<reference evidence="3" key="1">
    <citation type="journal article" date="2023" name="Science">
        <title>Elucidation of the pathway for biosynthesis of saponin adjuvants from the soapbark tree.</title>
        <authorList>
            <person name="Reed J."/>
            <person name="Orme A."/>
            <person name="El-Demerdash A."/>
            <person name="Owen C."/>
            <person name="Martin L.B.B."/>
            <person name="Misra R.C."/>
            <person name="Kikuchi S."/>
            <person name="Rejzek M."/>
            <person name="Martin A.C."/>
            <person name="Harkess A."/>
            <person name="Leebens-Mack J."/>
            <person name="Louveau T."/>
            <person name="Stephenson M.J."/>
            <person name="Osbourn A."/>
        </authorList>
    </citation>
    <scope>NUCLEOTIDE SEQUENCE</scope>
    <source>
        <strain evidence="3">S10</strain>
    </source>
</reference>
<organism evidence="3 4">
    <name type="scientific">Quillaja saponaria</name>
    <name type="common">Soap bark tree</name>
    <dbReference type="NCBI Taxonomy" id="32244"/>
    <lineage>
        <taxon>Eukaryota</taxon>
        <taxon>Viridiplantae</taxon>
        <taxon>Streptophyta</taxon>
        <taxon>Embryophyta</taxon>
        <taxon>Tracheophyta</taxon>
        <taxon>Spermatophyta</taxon>
        <taxon>Magnoliopsida</taxon>
        <taxon>eudicotyledons</taxon>
        <taxon>Gunneridae</taxon>
        <taxon>Pentapetalae</taxon>
        <taxon>rosids</taxon>
        <taxon>fabids</taxon>
        <taxon>Fabales</taxon>
        <taxon>Quillajaceae</taxon>
        <taxon>Quillaja</taxon>
    </lineage>
</organism>
<dbReference type="AlphaFoldDB" id="A0AAD7PNW2"/>
<keyword evidence="4" id="KW-1185">Reference proteome</keyword>
<dbReference type="EMBL" id="JARAOO010000007">
    <property type="protein sequence ID" value="KAJ7962488.1"/>
    <property type="molecule type" value="Genomic_DNA"/>
</dbReference>
<evidence type="ECO:0000313" key="4">
    <source>
        <dbReference type="Proteomes" id="UP001163823"/>
    </source>
</evidence>
<protein>
    <submittedName>
        <fullName evidence="3">Glycosyl transferase family 1 protein</fullName>
    </submittedName>
</protein>
<evidence type="ECO:0000313" key="3">
    <source>
        <dbReference type="EMBL" id="KAJ7962488.1"/>
    </source>
</evidence>
<feature type="transmembrane region" description="Helical" evidence="2">
    <location>
        <begin position="47"/>
        <end position="68"/>
    </location>
</feature>
<dbReference type="PANTHER" id="PTHR46635">
    <property type="entry name" value="GLYCOSYL TRANSFERASE FAMILY 1 PROTEIN"/>
    <property type="match status" value="1"/>
</dbReference>
<evidence type="ECO:0000256" key="2">
    <source>
        <dbReference type="SAM" id="Phobius"/>
    </source>
</evidence>
<name>A0AAD7PNW2_QUISA</name>
<sequence length="962" mass="111478">MGYLETGLPLKKGSSFRSQSIGRSERNPLSQRFRSRFSRLLFKRLDYIQWICTVVVFLFFVVIFQMFLPGSMIEKSENIMKMHSMGVLHYHDVENAVLDLGEDVTFLPKISEKFQRQGNGVNLFNRTRQYFGYRKPQLALVFGELLVDSHQLMIVTVAAALRDIGYAIQVYSLEDGPVHDVWTNLGVPFAIIQTCDKSGNNVDWLNYDGIFVNSLEAKGAFSCFLQEPFKSIELLNDWKRVFNRSTVVVFPNYALPMIYSPFDAGNFHVIPGSPAKLWEADMFVALHKDKLRVEIGYGPEDVIIAIVGSQFFYKGLWLEHAIILQSLSPLLVDFPLNSGNSSAHLRIIVLSVDSSNNYSMALEAIAANLKYPRGVVEHVVGDTPALMVDDRVNGYLFPKENIKILTKTVSEVISKGKISPLARNIASKGRSTSKNLLVSEIVEGYASLLQIIPRLPSEVALPKSVSEISPKLKEKWQWHLFEAVANLTYLNRTSSSYSFLDKYEEQWNYTQRYRSGMTVAANDSFLYSIWEEEKYIEMANTRRRREEEEIKDRTEQSRGTWEDVYRTAKRADRSKNDLHERDERELERTGQPLCIYEPYYGEGTWRFLHNSSLYWGIGLSTKGRRPGADDIDAPSRLPLLSNPYYRDILGEYGAFFAISNRIDRIHKNAWIGFQSWRATARKVCLSKTAENALLHAIQTRKHGDTLYFWVRMDMDPRNPLQKDFWSFCDAINAGNCKFAFSEALKKMYGIKLDLDSLPPMPVDGDTWSVMHSWALPTRSFVEFVMFSRMFIDALDAQMYEEHHLSGHCYLSLLKDKYCYSRLLELLVNMWAYHSARRMVYLNPETGLMQEQHRFKSRIGKMWIKWFSYSTLKSMDEDLAETSDTEDPGRHWLWPLTGEVFWQGIFDRERNLRHREKEKKKQKSKEKLNRMRSRHRQRVIGKYVKPPPEVENLNISMRASKIS</sequence>
<evidence type="ECO:0000256" key="1">
    <source>
        <dbReference type="SAM" id="MobiDB-lite"/>
    </source>
</evidence>